<sequence length="98" mass="10743">MKRICYVAVALVASGLISIAHAEIDARAIAFNCRNCHTESSLDSKSSIPSLKDLSAQRIRQALLDFKYDKKPATLMPRLAKGYSDAELAAVAEYLSRN</sequence>
<comment type="caution">
    <text evidence="7">The sequence shown here is derived from an EMBL/GenBank/DDBJ whole genome shotgun (WGS) entry which is preliminary data.</text>
</comment>
<evidence type="ECO:0000256" key="5">
    <source>
        <dbReference type="SAM" id="SignalP"/>
    </source>
</evidence>
<keyword evidence="2 4" id="KW-0479">Metal-binding</keyword>
<protein>
    <recommendedName>
        <fullName evidence="6">Cytochrome c domain-containing protein</fullName>
    </recommendedName>
</protein>
<dbReference type="Proteomes" id="UP000077763">
    <property type="component" value="Unassembled WGS sequence"/>
</dbReference>
<evidence type="ECO:0000256" key="2">
    <source>
        <dbReference type="ARBA" id="ARBA00022723"/>
    </source>
</evidence>
<evidence type="ECO:0000313" key="8">
    <source>
        <dbReference type="Proteomes" id="UP000077763"/>
    </source>
</evidence>
<dbReference type="GO" id="GO:0020037">
    <property type="term" value="F:heme binding"/>
    <property type="evidence" value="ECO:0007669"/>
    <property type="project" value="InterPro"/>
</dbReference>
<feature type="signal peptide" evidence="5">
    <location>
        <begin position="1"/>
        <end position="22"/>
    </location>
</feature>
<gene>
    <name evidence="7" type="ORF">A1353_12665</name>
</gene>
<dbReference type="AlphaFoldDB" id="A0A177MI61"/>
<dbReference type="EMBL" id="LUUH01000049">
    <property type="protein sequence ID" value="OAI04600.1"/>
    <property type="molecule type" value="Genomic_DNA"/>
</dbReference>
<name>A0A177MI61_METMH</name>
<reference evidence="7 8" key="1">
    <citation type="submission" date="2016-03" db="EMBL/GenBank/DDBJ databases">
        <authorList>
            <person name="Ploux O."/>
        </authorList>
    </citation>
    <scope>NUCLEOTIDE SEQUENCE [LARGE SCALE GENOMIC DNA]</scope>
    <source>
        <strain evidence="7 8">R-45371</strain>
    </source>
</reference>
<dbReference type="SUPFAM" id="SSF46626">
    <property type="entry name" value="Cytochrome c"/>
    <property type="match status" value="1"/>
</dbReference>
<keyword evidence="1 4" id="KW-0349">Heme</keyword>
<dbReference type="InterPro" id="IPR036909">
    <property type="entry name" value="Cyt_c-like_dom_sf"/>
</dbReference>
<dbReference type="Gene3D" id="1.10.760.10">
    <property type="entry name" value="Cytochrome c-like domain"/>
    <property type="match status" value="1"/>
</dbReference>
<dbReference type="GO" id="GO:0009055">
    <property type="term" value="F:electron transfer activity"/>
    <property type="evidence" value="ECO:0007669"/>
    <property type="project" value="InterPro"/>
</dbReference>
<evidence type="ECO:0000313" key="7">
    <source>
        <dbReference type="EMBL" id="OAI04600.1"/>
    </source>
</evidence>
<feature type="domain" description="Cytochrome c" evidence="6">
    <location>
        <begin position="10"/>
        <end position="98"/>
    </location>
</feature>
<dbReference type="GO" id="GO:0046872">
    <property type="term" value="F:metal ion binding"/>
    <property type="evidence" value="ECO:0007669"/>
    <property type="project" value="UniProtKB-KW"/>
</dbReference>
<accession>A0A177MI61</accession>
<proteinExistence type="predicted"/>
<dbReference type="InterPro" id="IPR009056">
    <property type="entry name" value="Cyt_c-like_dom"/>
</dbReference>
<evidence type="ECO:0000256" key="3">
    <source>
        <dbReference type="ARBA" id="ARBA00023004"/>
    </source>
</evidence>
<evidence type="ECO:0000256" key="4">
    <source>
        <dbReference type="PROSITE-ProRule" id="PRU00433"/>
    </source>
</evidence>
<keyword evidence="5" id="KW-0732">Signal</keyword>
<organism evidence="7 8">
    <name type="scientific">Methylomonas methanica</name>
    <dbReference type="NCBI Taxonomy" id="421"/>
    <lineage>
        <taxon>Bacteria</taxon>
        <taxon>Pseudomonadati</taxon>
        <taxon>Pseudomonadota</taxon>
        <taxon>Gammaproteobacteria</taxon>
        <taxon>Methylococcales</taxon>
        <taxon>Methylococcaceae</taxon>
        <taxon>Methylomonas</taxon>
    </lineage>
</organism>
<dbReference type="PROSITE" id="PS51007">
    <property type="entry name" value="CYTC"/>
    <property type="match status" value="1"/>
</dbReference>
<evidence type="ECO:0000256" key="1">
    <source>
        <dbReference type="ARBA" id="ARBA00022617"/>
    </source>
</evidence>
<evidence type="ECO:0000259" key="6">
    <source>
        <dbReference type="PROSITE" id="PS51007"/>
    </source>
</evidence>
<feature type="chain" id="PRO_5008068083" description="Cytochrome c domain-containing protein" evidence="5">
    <location>
        <begin position="23"/>
        <end position="98"/>
    </location>
</feature>
<keyword evidence="3 4" id="KW-0408">Iron</keyword>